<keyword evidence="1" id="KW-0472">Membrane</keyword>
<proteinExistence type="predicted"/>
<feature type="transmembrane region" description="Helical" evidence="1">
    <location>
        <begin position="79"/>
        <end position="99"/>
    </location>
</feature>
<keyword evidence="3" id="KW-1185">Reference proteome</keyword>
<dbReference type="EMBL" id="CP121106">
    <property type="protein sequence ID" value="WFL76227.1"/>
    <property type="molecule type" value="Genomic_DNA"/>
</dbReference>
<keyword evidence="1" id="KW-1133">Transmembrane helix</keyword>
<evidence type="ECO:0000256" key="1">
    <source>
        <dbReference type="SAM" id="Phobius"/>
    </source>
</evidence>
<organism evidence="2 3">
    <name type="scientific">Altererythrobacter arenosus</name>
    <dbReference type="NCBI Taxonomy" id="3032592"/>
    <lineage>
        <taxon>Bacteria</taxon>
        <taxon>Pseudomonadati</taxon>
        <taxon>Pseudomonadota</taxon>
        <taxon>Alphaproteobacteria</taxon>
        <taxon>Sphingomonadales</taxon>
        <taxon>Erythrobacteraceae</taxon>
        <taxon>Altererythrobacter</taxon>
    </lineage>
</organism>
<dbReference type="Proteomes" id="UP001215827">
    <property type="component" value="Chromosome"/>
</dbReference>
<keyword evidence="1" id="KW-0812">Transmembrane</keyword>
<feature type="transmembrane region" description="Helical" evidence="1">
    <location>
        <begin position="7"/>
        <end position="27"/>
    </location>
</feature>
<evidence type="ECO:0008006" key="4">
    <source>
        <dbReference type="Google" id="ProtNLM"/>
    </source>
</evidence>
<reference evidence="2 3" key="1">
    <citation type="submission" date="2023-03" db="EMBL/GenBank/DDBJ databases">
        <title>Altererythrobacter sp. CAU 1644 isolated from sand.</title>
        <authorList>
            <person name="Kim W."/>
        </authorList>
    </citation>
    <scope>NUCLEOTIDE SEQUENCE [LARGE SCALE GENOMIC DNA]</scope>
    <source>
        <strain evidence="2 3">CAU 1644</strain>
    </source>
</reference>
<accession>A0ABY8FMH4</accession>
<name>A0ABY8FMH4_9SPHN</name>
<dbReference type="RefSeq" id="WP_278014993.1">
    <property type="nucleotide sequence ID" value="NZ_CP121106.1"/>
</dbReference>
<sequence length="133" mass="14465">MYDNLDMVAWSATLLGLFAIAVAIGALRSPGKWAKMVEEIEKSPALQLLSGFIELFVGAAVYLLSPWDPADILSIVMKIMGGMMMLEALVVMAISDLYFQTWLKNLAAMRRGWPLVTLVIGVVLAGAGMLRFG</sequence>
<evidence type="ECO:0000313" key="2">
    <source>
        <dbReference type="EMBL" id="WFL76227.1"/>
    </source>
</evidence>
<protein>
    <recommendedName>
        <fullName evidence="4">DUF2065 family protein</fullName>
    </recommendedName>
</protein>
<gene>
    <name evidence="2" type="ORF">P7228_09470</name>
</gene>
<feature type="transmembrane region" description="Helical" evidence="1">
    <location>
        <begin position="111"/>
        <end position="130"/>
    </location>
</feature>
<evidence type="ECO:0000313" key="3">
    <source>
        <dbReference type="Proteomes" id="UP001215827"/>
    </source>
</evidence>
<feature type="transmembrane region" description="Helical" evidence="1">
    <location>
        <begin position="48"/>
        <end position="67"/>
    </location>
</feature>